<feature type="chain" id="PRO_5040323882" description="Ependymin" evidence="2">
    <location>
        <begin position="20"/>
        <end position="237"/>
    </location>
</feature>
<dbReference type="GO" id="GO:0005764">
    <property type="term" value="C:lysosome"/>
    <property type="evidence" value="ECO:0007669"/>
    <property type="project" value="TreeGrafter"/>
</dbReference>
<evidence type="ECO:0000256" key="2">
    <source>
        <dbReference type="SAM" id="SignalP"/>
    </source>
</evidence>
<proteinExistence type="inferred from homology"/>
<accession>A0A9Q1I2K4</accession>
<dbReference type="EMBL" id="JAFJMO010000005">
    <property type="protein sequence ID" value="KAJ8276352.1"/>
    <property type="molecule type" value="Genomic_DNA"/>
</dbReference>
<evidence type="ECO:0008006" key="5">
    <source>
        <dbReference type="Google" id="ProtNLM"/>
    </source>
</evidence>
<dbReference type="GO" id="GO:0007160">
    <property type="term" value="P:cell-matrix adhesion"/>
    <property type="evidence" value="ECO:0007669"/>
    <property type="project" value="InterPro"/>
</dbReference>
<dbReference type="OrthoDB" id="8872894at2759"/>
<feature type="signal peptide" evidence="2">
    <location>
        <begin position="1"/>
        <end position="19"/>
    </location>
</feature>
<protein>
    <recommendedName>
        <fullName evidence="5">Ependymin</fullName>
    </recommendedName>
</protein>
<dbReference type="PANTHER" id="PTHR10697">
    <property type="entry name" value="MAMMALIAN EPENDYMIN-RELATED PROTEIN 1"/>
    <property type="match status" value="1"/>
</dbReference>
<keyword evidence="2" id="KW-0732">Signal</keyword>
<name>A0A9Q1I2K4_CONCO</name>
<organism evidence="3 4">
    <name type="scientific">Conger conger</name>
    <name type="common">Conger eel</name>
    <name type="synonym">Muraena conger</name>
    <dbReference type="NCBI Taxonomy" id="82655"/>
    <lineage>
        <taxon>Eukaryota</taxon>
        <taxon>Metazoa</taxon>
        <taxon>Chordata</taxon>
        <taxon>Craniata</taxon>
        <taxon>Vertebrata</taxon>
        <taxon>Euteleostomi</taxon>
        <taxon>Actinopterygii</taxon>
        <taxon>Neopterygii</taxon>
        <taxon>Teleostei</taxon>
        <taxon>Anguilliformes</taxon>
        <taxon>Congridae</taxon>
        <taxon>Conger</taxon>
    </lineage>
</organism>
<dbReference type="AlphaFoldDB" id="A0A9Q1I2K4"/>
<evidence type="ECO:0000313" key="4">
    <source>
        <dbReference type="Proteomes" id="UP001152803"/>
    </source>
</evidence>
<keyword evidence="4" id="KW-1185">Reference proteome</keyword>
<sequence length="237" mass="26646">MHLLILLSVCLVLAVTAVAQKPHPCKSPPLMVGHLSAIDSNSESFLTEGFSYDALGQRIRVRTHFVHHNQSFYSDELLLFTKGVMYEISYRNQTCTKAALKMPFPVIEIPQDATLLSQTFLGSSSGPGQGLLVNVWTGELHQQKEIHSRAMATPPVKYLMSFTEIGCVPVSIVYYTDRTDWNLISFFDLVLKIEDPQEFVPPDFCDTTKPVEEGEEVVTEFYHALFKANGQKKKTMV</sequence>
<dbReference type="PRINTS" id="PR00317">
    <property type="entry name" value="EPENDYMIN"/>
</dbReference>
<dbReference type="SMART" id="SM00026">
    <property type="entry name" value="EPEND"/>
    <property type="match status" value="1"/>
</dbReference>
<dbReference type="Pfam" id="PF00811">
    <property type="entry name" value="Ependymin"/>
    <property type="match status" value="1"/>
</dbReference>
<dbReference type="GO" id="GO:0005509">
    <property type="term" value="F:calcium ion binding"/>
    <property type="evidence" value="ECO:0007669"/>
    <property type="project" value="InterPro"/>
</dbReference>
<gene>
    <name evidence="3" type="ORF">COCON_G00081040</name>
</gene>
<dbReference type="InterPro" id="IPR001299">
    <property type="entry name" value="Ependymin"/>
</dbReference>
<dbReference type="Proteomes" id="UP001152803">
    <property type="component" value="Unassembled WGS sequence"/>
</dbReference>
<evidence type="ECO:0000313" key="3">
    <source>
        <dbReference type="EMBL" id="KAJ8276352.1"/>
    </source>
</evidence>
<reference evidence="3" key="1">
    <citation type="journal article" date="2023" name="Science">
        <title>Genome structures resolve the early diversification of teleost fishes.</title>
        <authorList>
            <person name="Parey E."/>
            <person name="Louis A."/>
            <person name="Montfort J."/>
            <person name="Bouchez O."/>
            <person name="Roques C."/>
            <person name="Iampietro C."/>
            <person name="Lluch J."/>
            <person name="Castinel A."/>
            <person name="Donnadieu C."/>
            <person name="Desvignes T."/>
            <person name="Floi Bucao C."/>
            <person name="Jouanno E."/>
            <person name="Wen M."/>
            <person name="Mejri S."/>
            <person name="Dirks R."/>
            <person name="Jansen H."/>
            <person name="Henkel C."/>
            <person name="Chen W.J."/>
            <person name="Zahm M."/>
            <person name="Cabau C."/>
            <person name="Klopp C."/>
            <person name="Thompson A.W."/>
            <person name="Robinson-Rechavi M."/>
            <person name="Braasch I."/>
            <person name="Lecointre G."/>
            <person name="Bobe J."/>
            <person name="Postlethwait J.H."/>
            <person name="Berthelot C."/>
            <person name="Roest Crollius H."/>
            <person name="Guiguen Y."/>
        </authorList>
    </citation>
    <scope>NUCLEOTIDE SEQUENCE</scope>
    <source>
        <strain evidence="3">Concon-B</strain>
    </source>
</reference>
<comment type="similarity">
    <text evidence="1">Belongs to the ependymin family.</text>
</comment>
<evidence type="ECO:0000256" key="1">
    <source>
        <dbReference type="ARBA" id="ARBA00010771"/>
    </source>
</evidence>
<comment type="caution">
    <text evidence="3">The sequence shown here is derived from an EMBL/GenBank/DDBJ whole genome shotgun (WGS) entry which is preliminary data.</text>
</comment>
<dbReference type="PANTHER" id="PTHR10697:SF5">
    <property type="entry name" value="EPENDYMIN-RELATED"/>
    <property type="match status" value="1"/>
</dbReference>
<dbReference type="GO" id="GO:0005576">
    <property type="term" value="C:extracellular region"/>
    <property type="evidence" value="ECO:0007669"/>
    <property type="project" value="InterPro"/>
</dbReference>